<organism evidence="1 2">
    <name type="scientific">Gimesia maris</name>
    <dbReference type="NCBI Taxonomy" id="122"/>
    <lineage>
        <taxon>Bacteria</taxon>
        <taxon>Pseudomonadati</taxon>
        <taxon>Planctomycetota</taxon>
        <taxon>Planctomycetia</taxon>
        <taxon>Planctomycetales</taxon>
        <taxon>Planctomycetaceae</taxon>
        <taxon>Gimesia</taxon>
    </lineage>
</organism>
<accession>A0ABX5YUQ1</accession>
<keyword evidence="2" id="KW-1185">Reference proteome</keyword>
<dbReference type="Proteomes" id="UP000322887">
    <property type="component" value="Chromosome"/>
</dbReference>
<dbReference type="EMBL" id="CP042910">
    <property type="protein sequence ID" value="QEG19420.1"/>
    <property type="molecule type" value="Genomic_DNA"/>
</dbReference>
<reference evidence="1 2" key="1">
    <citation type="submission" date="2019-08" db="EMBL/GenBank/DDBJ databases">
        <title>Deep-cultivation of Planctomycetes and their phenomic and genomic characterization uncovers novel biology.</title>
        <authorList>
            <person name="Wiegand S."/>
            <person name="Jogler M."/>
            <person name="Boedeker C."/>
            <person name="Pinto D."/>
            <person name="Vollmers J."/>
            <person name="Rivas-Marin E."/>
            <person name="Kohn T."/>
            <person name="Peeters S.H."/>
            <person name="Heuer A."/>
            <person name="Rast P."/>
            <person name="Oberbeckmann S."/>
            <person name="Bunk B."/>
            <person name="Jeske O."/>
            <person name="Meyerdierks A."/>
            <person name="Storesund J.E."/>
            <person name="Kallscheuer N."/>
            <person name="Luecker S."/>
            <person name="Lage O.M."/>
            <person name="Pohl T."/>
            <person name="Merkel B.J."/>
            <person name="Hornburger P."/>
            <person name="Mueller R.-W."/>
            <person name="Bruemmer F."/>
            <person name="Labrenz M."/>
            <person name="Spormann A.M."/>
            <person name="Op den Camp H."/>
            <person name="Overmann J."/>
            <person name="Amann R."/>
            <person name="Jetten M.S.M."/>
            <person name="Mascher T."/>
            <person name="Medema M.H."/>
            <person name="Devos D.P."/>
            <person name="Kaster A.-K."/>
            <person name="Ovreas L."/>
            <person name="Rohde M."/>
            <person name="Galperin M.Y."/>
            <person name="Jogler C."/>
        </authorList>
    </citation>
    <scope>NUCLEOTIDE SEQUENCE [LARGE SCALE GENOMIC DNA]</scope>
    <source>
        <strain evidence="1 2">DSM 8797</strain>
    </source>
</reference>
<evidence type="ECO:0000313" key="1">
    <source>
        <dbReference type="EMBL" id="QEG19420.1"/>
    </source>
</evidence>
<evidence type="ECO:0000313" key="2">
    <source>
        <dbReference type="Proteomes" id="UP000322887"/>
    </source>
</evidence>
<proteinExistence type="predicted"/>
<name>A0ABX5YUQ1_9PLAN</name>
<protein>
    <submittedName>
        <fullName evidence="1">Uncharacterized protein</fullName>
    </submittedName>
</protein>
<sequence>MNEAIDGFSEQEIRFFRRIFVYCMLDSLQAKGNRPQTWMTRGTPDNVLGSAA</sequence>
<gene>
    <name evidence="1" type="ORF">GmarT_53200</name>
</gene>